<dbReference type="PANTHER" id="PTHR22911">
    <property type="entry name" value="ACYL-MALONYL CONDENSING ENZYME-RELATED"/>
    <property type="match status" value="1"/>
</dbReference>
<dbReference type="Pfam" id="PF00892">
    <property type="entry name" value="EamA"/>
    <property type="match status" value="1"/>
</dbReference>
<feature type="transmembrane region" description="Helical" evidence="1">
    <location>
        <begin position="148"/>
        <end position="169"/>
    </location>
</feature>
<keyword evidence="1" id="KW-0812">Transmembrane</keyword>
<dbReference type="EMBL" id="JAOWKW010000011">
    <property type="protein sequence ID" value="MCV2879857.1"/>
    <property type="molecule type" value="Genomic_DNA"/>
</dbReference>
<organism evidence="3 4">
    <name type="scientific">Sedimentimonas flavescens</name>
    <dbReference type="NCBI Taxonomy" id="2851012"/>
    <lineage>
        <taxon>Bacteria</taxon>
        <taxon>Pseudomonadati</taxon>
        <taxon>Pseudomonadota</taxon>
        <taxon>Alphaproteobacteria</taxon>
        <taxon>Rhodobacterales</taxon>
        <taxon>Rhodobacter group</taxon>
        <taxon>Sedimentimonas</taxon>
    </lineage>
</organism>
<feature type="transmembrane region" description="Helical" evidence="1">
    <location>
        <begin position="181"/>
        <end position="204"/>
    </location>
</feature>
<dbReference type="Proteomes" id="UP001526166">
    <property type="component" value="Unassembled WGS sequence"/>
</dbReference>
<comment type="caution">
    <text evidence="3">The sequence shown here is derived from an EMBL/GenBank/DDBJ whole genome shotgun (WGS) entry which is preliminary data.</text>
</comment>
<dbReference type="PANTHER" id="PTHR22911:SF103">
    <property type="entry name" value="BLR2811 PROTEIN"/>
    <property type="match status" value="1"/>
</dbReference>
<evidence type="ECO:0000256" key="1">
    <source>
        <dbReference type="SAM" id="Phobius"/>
    </source>
</evidence>
<keyword evidence="1" id="KW-1133">Transmembrane helix</keyword>
<evidence type="ECO:0000259" key="2">
    <source>
        <dbReference type="Pfam" id="PF00892"/>
    </source>
</evidence>
<feature type="transmembrane region" description="Helical" evidence="1">
    <location>
        <begin position="265"/>
        <end position="284"/>
    </location>
</feature>
<name>A0ABT3A1X3_9RHOB</name>
<feature type="transmembrane region" description="Helical" evidence="1">
    <location>
        <begin position="210"/>
        <end position="230"/>
    </location>
</feature>
<evidence type="ECO:0000313" key="4">
    <source>
        <dbReference type="Proteomes" id="UP001526166"/>
    </source>
</evidence>
<dbReference type="RefSeq" id="WP_218629888.1">
    <property type="nucleotide sequence ID" value="NZ_JAHVAI010000006.1"/>
</dbReference>
<keyword evidence="4" id="KW-1185">Reference proteome</keyword>
<reference evidence="3 4" key="1">
    <citation type="submission" date="2022-10" db="EMBL/GenBank/DDBJ databases">
        <title>Sinirhodobacter sp. nov., isolated from ocean surface sediments.</title>
        <authorList>
            <person name="He W."/>
            <person name="Wang L."/>
            <person name="Zhang D.-F."/>
        </authorList>
    </citation>
    <scope>NUCLEOTIDE SEQUENCE [LARGE SCALE GENOMIC DNA]</scope>
    <source>
        <strain evidence="3 4">WL0115</strain>
    </source>
</reference>
<feature type="domain" description="EamA" evidence="2">
    <location>
        <begin position="8"/>
        <end position="142"/>
    </location>
</feature>
<evidence type="ECO:0000313" key="3">
    <source>
        <dbReference type="EMBL" id="MCV2879857.1"/>
    </source>
</evidence>
<proteinExistence type="predicted"/>
<feature type="transmembrane region" description="Helical" evidence="1">
    <location>
        <begin position="37"/>
        <end position="56"/>
    </location>
</feature>
<feature type="transmembrane region" description="Helical" evidence="1">
    <location>
        <begin position="125"/>
        <end position="142"/>
    </location>
</feature>
<accession>A0ABT3A1X3</accession>
<feature type="transmembrane region" description="Helical" evidence="1">
    <location>
        <begin position="76"/>
        <end position="95"/>
    </location>
</feature>
<protein>
    <submittedName>
        <fullName evidence="3">DMT family transporter</fullName>
    </submittedName>
</protein>
<feature type="transmembrane region" description="Helical" evidence="1">
    <location>
        <begin position="101"/>
        <end position="118"/>
    </location>
</feature>
<keyword evidence="1" id="KW-0472">Membrane</keyword>
<feature type="transmembrane region" description="Helical" evidence="1">
    <location>
        <begin position="242"/>
        <end position="259"/>
    </location>
</feature>
<gene>
    <name evidence="3" type="ORF">OE699_13475</name>
</gene>
<dbReference type="InterPro" id="IPR000620">
    <property type="entry name" value="EamA_dom"/>
</dbReference>
<sequence length="289" mass="31448">MREQNLRAGIGMMVATTVVFALQDGISRHLAGTYNTYMVVMIRYWFFALFVLAIAARSTGGVRGAVRSHHPFLQAFRALLLVAEIYVMIYAFVHLGLIDTHAVFICYPLLVAALSGPVLGEKVGWRRWSAIAIGFLGVLVILEPGSGMVSVGAAVPLLAAAMFALYGLLTRYVARKDAGEVSFFWTGMVGALFATAVGMWFWQPMSGTDWLWMGVLCLTAVAGHWMLIRAYEIAEASALQPFAYLQLVWGAAMGMSIFGDTLRPNVALGAAIVASAGLFTLWRARQVAR</sequence>